<evidence type="ECO:0000259" key="6">
    <source>
        <dbReference type="PROSITE" id="PS50104"/>
    </source>
</evidence>
<evidence type="ECO:0000256" key="3">
    <source>
        <dbReference type="ARBA" id="ARBA00023027"/>
    </source>
</evidence>
<dbReference type="AlphaFoldDB" id="A0A2N9FN27"/>
<evidence type="ECO:0000256" key="1">
    <source>
        <dbReference type="ARBA" id="ARBA00011982"/>
    </source>
</evidence>
<dbReference type="InterPro" id="IPR000157">
    <property type="entry name" value="TIR_dom"/>
</dbReference>
<reference evidence="7" key="1">
    <citation type="submission" date="2018-02" db="EMBL/GenBank/DDBJ databases">
        <authorList>
            <person name="Cohen D.B."/>
            <person name="Kent A.D."/>
        </authorList>
    </citation>
    <scope>NUCLEOTIDE SEQUENCE</scope>
</reference>
<feature type="compositionally biased region" description="Low complexity" evidence="5">
    <location>
        <begin position="12"/>
        <end position="22"/>
    </location>
</feature>
<dbReference type="SUPFAM" id="SSF52200">
    <property type="entry name" value="Toll/Interleukin receptor TIR domain"/>
    <property type="match status" value="1"/>
</dbReference>
<keyword evidence="2" id="KW-0378">Hydrolase</keyword>
<evidence type="ECO:0000256" key="5">
    <source>
        <dbReference type="SAM" id="MobiDB-lite"/>
    </source>
</evidence>
<dbReference type="Gene3D" id="3.40.50.10140">
    <property type="entry name" value="Toll/interleukin-1 receptor homology (TIR) domain"/>
    <property type="match status" value="1"/>
</dbReference>
<name>A0A2N9FN27_FAGSY</name>
<evidence type="ECO:0000256" key="2">
    <source>
        <dbReference type="ARBA" id="ARBA00022801"/>
    </source>
</evidence>
<organism evidence="7">
    <name type="scientific">Fagus sylvatica</name>
    <name type="common">Beechnut</name>
    <dbReference type="NCBI Taxonomy" id="28930"/>
    <lineage>
        <taxon>Eukaryota</taxon>
        <taxon>Viridiplantae</taxon>
        <taxon>Streptophyta</taxon>
        <taxon>Embryophyta</taxon>
        <taxon>Tracheophyta</taxon>
        <taxon>Spermatophyta</taxon>
        <taxon>Magnoliopsida</taxon>
        <taxon>eudicotyledons</taxon>
        <taxon>Gunneridae</taxon>
        <taxon>Pentapetalae</taxon>
        <taxon>rosids</taxon>
        <taxon>fabids</taxon>
        <taxon>Fagales</taxon>
        <taxon>Fagaceae</taxon>
        <taxon>Fagus</taxon>
    </lineage>
</organism>
<proteinExistence type="predicted"/>
<accession>A0A2N9FN27</accession>
<evidence type="ECO:0000256" key="4">
    <source>
        <dbReference type="ARBA" id="ARBA00047304"/>
    </source>
</evidence>
<dbReference type="PANTHER" id="PTHR32009:SF39">
    <property type="entry name" value="TIR DOMAIN-CONTAINING PROTEIN"/>
    <property type="match status" value="1"/>
</dbReference>
<dbReference type="PANTHER" id="PTHR32009">
    <property type="entry name" value="TMV RESISTANCE PROTEIN N-LIKE"/>
    <property type="match status" value="1"/>
</dbReference>
<dbReference type="Pfam" id="PF01582">
    <property type="entry name" value="TIR"/>
    <property type="match status" value="1"/>
</dbReference>
<dbReference type="PROSITE" id="PS50104">
    <property type="entry name" value="TIR"/>
    <property type="match status" value="1"/>
</dbReference>
<protein>
    <recommendedName>
        <fullName evidence="1">ADP-ribosyl cyclase/cyclic ADP-ribose hydrolase</fullName>
        <ecNumber evidence="1">3.2.2.6</ecNumber>
    </recommendedName>
</protein>
<feature type="compositionally biased region" description="Polar residues" evidence="5">
    <location>
        <begin position="1"/>
        <end position="11"/>
    </location>
</feature>
<sequence length="158" mass="18119">MASRTTPSEPFSSSSSSSSSSRSNYVYDVFLSFRGQDTRNNFTDHLYKALNDRGIVTFRDDEELERGESISFELLRAIEESKISVIVFSRNYASSSWCLDELVKIMECRRMKRGSLFCLYSIMWNPRMCGARRVVLQKHLRNMKSVTETGCPVEGSSH</sequence>
<dbReference type="EMBL" id="OIVN01000989">
    <property type="protein sequence ID" value="SPC88329.1"/>
    <property type="molecule type" value="Genomic_DNA"/>
</dbReference>
<dbReference type="EC" id="3.2.2.6" evidence="1"/>
<comment type="catalytic activity">
    <reaction evidence="4">
        <text>NAD(+) + H2O = ADP-D-ribose + nicotinamide + H(+)</text>
        <dbReference type="Rhea" id="RHEA:16301"/>
        <dbReference type="ChEBI" id="CHEBI:15377"/>
        <dbReference type="ChEBI" id="CHEBI:15378"/>
        <dbReference type="ChEBI" id="CHEBI:17154"/>
        <dbReference type="ChEBI" id="CHEBI:57540"/>
        <dbReference type="ChEBI" id="CHEBI:57967"/>
        <dbReference type="EC" id="3.2.2.6"/>
    </reaction>
    <physiologicalReaction direction="left-to-right" evidence="4">
        <dbReference type="Rhea" id="RHEA:16302"/>
    </physiologicalReaction>
</comment>
<feature type="domain" description="TIR" evidence="6">
    <location>
        <begin position="25"/>
        <end position="140"/>
    </location>
</feature>
<gene>
    <name evidence="7" type="ORF">FSB_LOCUS16211</name>
</gene>
<dbReference type="InterPro" id="IPR035897">
    <property type="entry name" value="Toll_tir_struct_dom_sf"/>
</dbReference>
<dbReference type="GO" id="GO:0061809">
    <property type="term" value="F:NAD+ nucleosidase activity, cyclic ADP-ribose generating"/>
    <property type="evidence" value="ECO:0007669"/>
    <property type="project" value="UniProtKB-EC"/>
</dbReference>
<dbReference type="GO" id="GO:0007165">
    <property type="term" value="P:signal transduction"/>
    <property type="evidence" value="ECO:0007669"/>
    <property type="project" value="InterPro"/>
</dbReference>
<dbReference type="SMART" id="SM00255">
    <property type="entry name" value="TIR"/>
    <property type="match status" value="1"/>
</dbReference>
<keyword evidence="3" id="KW-0520">NAD</keyword>
<feature type="region of interest" description="Disordered" evidence="5">
    <location>
        <begin position="1"/>
        <end position="22"/>
    </location>
</feature>
<evidence type="ECO:0000313" key="7">
    <source>
        <dbReference type="EMBL" id="SPC88329.1"/>
    </source>
</evidence>